<dbReference type="Pfam" id="PF02785">
    <property type="entry name" value="Biotin_carb_C"/>
    <property type="match status" value="1"/>
</dbReference>
<evidence type="ECO:0000256" key="19">
    <source>
        <dbReference type="RuleBase" id="RU365063"/>
    </source>
</evidence>
<dbReference type="RefSeq" id="WP_062682065.1">
    <property type="nucleotide sequence ID" value="NZ_CADIJN010000007.1"/>
</dbReference>
<dbReference type="InterPro" id="IPR051602">
    <property type="entry name" value="ACC_Biotin_Carboxylase"/>
</dbReference>
<keyword evidence="13 19" id="KW-0443">Lipid metabolism</keyword>
<dbReference type="AlphaFoldDB" id="A0A6N0JGH6"/>
<dbReference type="PROSITE" id="PS50979">
    <property type="entry name" value="BC"/>
    <property type="match status" value="1"/>
</dbReference>
<evidence type="ECO:0000256" key="18">
    <source>
        <dbReference type="PROSITE-ProRule" id="PRU00409"/>
    </source>
</evidence>
<organism evidence="22 23">
    <name type="scientific">Achromobacter denitrificans</name>
    <name type="common">Alcaligenes denitrificans</name>
    <dbReference type="NCBI Taxonomy" id="32002"/>
    <lineage>
        <taxon>Bacteria</taxon>
        <taxon>Pseudomonadati</taxon>
        <taxon>Pseudomonadota</taxon>
        <taxon>Betaproteobacteria</taxon>
        <taxon>Burkholderiales</taxon>
        <taxon>Alcaligenaceae</taxon>
        <taxon>Achromobacter</taxon>
    </lineage>
</organism>
<evidence type="ECO:0000259" key="21">
    <source>
        <dbReference type="PROSITE" id="PS50979"/>
    </source>
</evidence>
<keyword evidence="9 18" id="KW-0547">Nucleotide-binding</keyword>
<keyword evidence="6 19" id="KW-0444">Lipid biosynthesis</keyword>
<dbReference type="EC" id="6.3.4.14" evidence="4 19"/>
<evidence type="ECO:0000313" key="23">
    <source>
        <dbReference type="Proteomes" id="UP000509782"/>
    </source>
</evidence>
<evidence type="ECO:0000256" key="3">
    <source>
        <dbReference type="ARBA" id="ARBA00011750"/>
    </source>
</evidence>
<gene>
    <name evidence="22" type="primary">accC</name>
    <name evidence="22" type="ORF">FOC81_05585</name>
</gene>
<dbReference type="InterPro" id="IPR005479">
    <property type="entry name" value="CPAse_ATP-bd"/>
</dbReference>
<comment type="subunit">
    <text evidence="3 19">Acetyl-CoA carboxylase is a heterohexamer of biotin carboxyl carrier protein, biotin carboxylase and the two subunits of carboxyl transferase in a 2:2 complex.</text>
</comment>
<dbReference type="PANTHER" id="PTHR48095:SF2">
    <property type="entry name" value="BIOTIN CARBOXYLASE, CHLOROPLASTIC"/>
    <property type="match status" value="1"/>
</dbReference>
<evidence type="ECO:0000256" key="12">
    <source>
        <dbReference type="ARBA" id="ARBA00022842"/>
    </source>
</evidence>
<dbReference type="InterPro" id="IPR011764">
    <property type="entry name" value="Biotin_carboxylation_dom"/>
</dbReference>
<name>A0A6N0JGH6_ACHDE</name>
<sequence length="455" mass="49078">MFGSVLIANRGEIALRILRACKALGLRTVAVHSEADSGLRHVALADQALCIGPATSRDSYLDIDRLLTAARLTGAQAIHPGYGFLSENAGFAAAVREAGLHFIGPSPEVMALMGDKISAKAAMMKSGIPCVPGFDQALPQDPAELERIAQAIGYPLILKAAAGGGGRGMRVVRAPGELGQAAQLTREEAGRFFGKEDIYLEKFLEHPRHIEIQVLADAHGQAVWLGERDCSIQRRNQKLLEEAPAVGIARPRIVELGEMCARACIDIGYQGVGTFEFLYEKEAFYFMEMNTRIQVEHPVTEMLTGVDLVEQQIRVAMGQGLGFGQKDVRQVGHAIECRINAEDPWNFVPMPGRVETWVAPGGPGVRVDSHLYPGYEVPAHYDSLIAKLIVHGASREQAIARMRVVLSELSADGLHTNAPLFSALLAHEAFQAGGTDIHCLERLLAAGELKQGGAS</sequence>
<evidence type="ECO:0000256" key="9">
    <source>
        <dbReference type="ARBA" id="ARBA00022741"/>
    </source>
</evidence>
<accession>A0A6N0JGH6</accession>
<dbReference type="InterPro" id="IPR016185">
    <property type="entry name" value="PreATP-grasp_dom_sf"/>
</dbReference>
<dbReference type="GO" id="GO:0005524">
    <property type="term" value="F:ATP binding"/>
    <property type="evidence" value="ECO:0007669"/>
    <property type="project" value="UniProtKB-UniRule"/>
</dbReference>
<protein>
    <recommendedName>
        <fullName evidence="5 19">Biotin carboxylase</fullName>
        <ecNumber evidence="4 19">6.3.4.14</ecNumber>
    </recommendedName>
    <alternativeName>
        <fullName evidence="16 19">Acetyl-coenzyme A carboxylase biotin carboxylase subunit A</fullName>
    </alternativeName>
</protein>
<evidence type="ECO:0000256" key="7">
    <source>
        <dbReference type="ARBA" id="ARBA00022598"/>
    </source>
</evidence>
<dbReference type="InterPro" id="IPR011054">
    <property type="entry name" value="Rudment_hybrid_motif"/>
</dbReference>
<dbReference type="PROSITE" id="PS50975">
    <property type="entry name" value="ATP_GRASP"/>
    <property type="match status" value="1"/>
</dbReference>
<evidence type="ECO:0000256" key="15">
    <source>
        <dbReference type="ARBA" id="ARBA00023267"/>
    </source>
</evidence>
<dbReference type="EMBL" id="CP054569">
    <property type="protein sequence ID" value="QKQ46185.1"/>
    <property type="molecule type" value="Genomic_DNA"/>
</dbReference>
<keyword evidence="10 19" id="KW-0276">Fatty acid metabolism</keyword>
<dbReference type="FunFam" id="3.40.50.20:FF:000010">
    <property type="entry name" value="Propionyl-CoA carboxylase subunit alpha"/>
    <property type="match status" value="1"/>
</dbReference>
<evidence type="ECO:0000256" key="11">
    <source>
        <dbReference type="ARBA" id="ARBA00022840"/>
    </source>
</evidence>
<evidence type="ECO:0000256" key="5">
    <source>
        <dbReference type="ARBA" id="ARBA00017242"/>
    </source>
</evidence>
<evidence type="ECO:0000256" key="13">
    <source>
        <dbReference type="ARBA" id="ARBA00023098"/>
    </source>
</evidence>
<dbReference type="PANTHER" id="PTHR48095">
    <property type="entry name" value="PYRUVATE CARBOXYLASE SUBUNIT A"/>
    <property type="match status" value="1"/>
</dbReference>
<dbReference type="Gene3D" id="3.30.470.20">
    <property type="entry name" value="ATP-grasp fold, B domain"/>
    <property type="match status" value="1"/>
</dbReference>
<dbReference type="SMART" id="SM00878">
    <property type="entry name" value="Biotin_carb_C"/>
    <property type="match status" value="1"/>
</dbReference>
<evidence type="ECO:0000259" key="20">
    <source>
        <dbReference type="PROSITE" id="PS50975"/>
    </source>
</evidence>
<evidence type="ECO:0000256" key="10">
    <source>
        <dbReference type="ARBA" id="ARBA00022832"/>
    </source>
</evidence>
<dbReference type="GO" id="GO:0006633">
    <property type="term" value="P:fatty acid biosynthetic process"/>
    <property type="evidence" value="ECO:0007669"/>
    <property type="project" value="UniProtKB-KW"/>
</dbReference>
<keyword evidence="7 19" id="KW-0436">Ligase</keyword>
<dbReference type="UniPathway" id="UPA00655">
    <property type="reaction ID" value="UER00711"/>
</dbReference>
<comment type="pathway">
    <text evidence="2 19">Lipid metabolism; malonyl-CoA biosynthesis; malonyl-CoA from acetyl-CoA: step 1/1.</text>
</comment>
<dbReference type="InterPro" id="IPR005482">
    <property type="entry name" value="Biotin_COase_C"/>
</dbReference>
<evidence type="ECO:0000256" key="2">
    <source>
        <dbReference type="ARBA" id="ARBA00004956"/>
    </source>
</evidence>
<evidence type="ECO:0000256" key="6">
    <source>
        <dbReference type="ARBA" id="ARBA00022516"/>
    </source>
</evidence>
<dbReference type="InterPro" id="IPR011761">
    <property type="entry name" value="ATP-grasp"/>
</dbReference>
<evidence type="ECO:0000256" key="14">
    <source>
        <dbReference type="ARBA" id="ARBA00023160"/>
    </source>
</evidence>
<dbReference type="GO" id="GO:2001295">
    <property type="term" value="P:malonyl-CoA biosynthetic process"/>
    <property type="evidence" value="ECO:0007669"/>
    <property type="project" value="UniProtKB-UniPathway"/>
</dbReference>
<dbReference type="InterPro" id="IPR013815">
    <property type="entry name" value="ATP_grasp_subdomain_1"/>
</dbReference>
<evidence type="ECO:0000256" key="8">
    <source>
        <dbReference type="ARBA" id="ARBA00022723"/>
    </source>
</evidence>
<keyword evidence="11 18" id="KW-0067">ATP-binding</keyword>
<dbReference type="Gene3D" id="3.30.1490.20">
    <property type="entry name" value="ATP-grasp fold, A domain"/>
    <property type="match status" value="1"/>
</dbReference>
<comment type="function">
    <text evidence="1 19">This protein is a component of the acetyl coenzyme A carboxylase complex; first, biotin carboxylase catalyzes the carboxylation of the carrier protein and then the transcarboxylase transfers the carboxyl group to form malonyl-CoA.</text>
</comment>
<dbReference type="Gene3D" id="3.40.50.20">
    <property type="match status" value="1"/>
</dbReference>
<evidence type="ECO:0000313" key="22">
    <source>
        <dbReference type="EMBL" id="QKQ46185.1"/>
    </source>
</evidence>
<dbReference type="PROSITE" id="PS00867">
    <property type="entry name" value="CPSASE_2"/>
    <property type="match status" value="1"/>
</dbReference>
<evidence type="ECO:0000256" key="4">
    <source>
        <dbReference type="ARBA" id="ARBA00013263"/>
    </source>
</evidence>
<dbReference type="PROSITE" id="PS00866">
    <property type="entry name" value="CPSASE_1"/>
    <property type="match status" value="1"/>
</dbReference>
<dbReference type="Pfam" id="PF00289">
    <property type="entry name" value="Biotin_carb_N"/>
    <property type="match status" value="1"/>
</dbReference>
<evidence type="ECO:0000256" key="17">
    <source>
        <dbReference type="ARBA" id="ARBA00048600"/>
    </source>
</evidence>
<dbReference type="SUPFAM" id="SSF51246">
    <property type="entry name" value="Rudiment single hybrid motif"/>
    <property type="match status" value="1"/>
</dbReference>
<keyword evidence="8" id="KW-0479">Metal-binding</keyword>
<dbReference type="SUPFAM" id="SSF52440">
    <property type="entry name" value="PreATP-grasp domain"/>
    <property type="match status" value="1"/>
</dbReference>
<dbReference type="InterPro" id="IPR004549">
    <property type="entry name" value="Acetyl_CoA_COase_biotin_COase"/>
</dbReference>
<evidence type="ECO:0000256" key="16">
    <source>
        <dbReference type="ARBA" id="ARBA00033786"/>
    </source>
</evidence>
<keyword evidence="15 19" id="KW-0092">Biotin</keyword>
<keyword evidence="12" id="KW-0460">Magnesium</keyword>
<feature type="domain" description="Biotin carboxylation" evidence="21">
    <location>
        <begin position="1"/>
        <end position="445"/>
    </location>
</feature>
<dbReference type="GO" id="GO:0004075">
    <property type="term" value="F:biotin carboxylase activity"/>
    <property type="evidence" value="ECO:0007669"/>
    <property type="project" value="UniProtKB-EC"/>
</dbReference>
<dbReference type="GeneID" id="92845054"/>
<dbReference type="SUPFAM" id="SSF56059">
    <property type="entry name" value="Glutathione synthetase ATP-binding domain-like"/>
    <property type="match status" value="1"/>
</dbReference>
<evidence type="ECO:0000256" key="1">
    <source>
        <dbReference type="ARBA" id="ARBA00003761"/>
    </source>
</evidence>
<dbReference type="NCBIfam" id="NF006367">
    <property type="entry name" value="PRK08591.1"/>
    <property type="match status" value="1"/>
</dbReference>
<dbReference type="InterPro" id="IPR005481">
    <property type="entry name" value="BC-like_N"/>
</dbReference>
<dbReference type="NCBIfam" id="TIGR00514">
    <property type="entry name" value="accC"/>
    <property type="match status" value="1"/>
</dbReference>
<proteinExistence type="predicted"/>
<dbReference type="GO" id="GO:0046872">
    <property type="term" value="F:metal ion binding"/>
    <property type="evidence" value="ECO:0007669"/>
    <property type="project" value="UniProtKB-KW"/>
</dbReference>
<keyword evidence="14 19" id="KW-0275">Fatty acid biosynthesis</keyword>
<comment type="catalytic activity">
    <reaction evidence="17 19">
        <text>N(6)-biotinyl-L-lysyl-[protein] + hydrogencarbonate + ATP = N(6)-carboxybiotinyl-L-lysyl-[protein] + ADP + phosphate + H(+)</text>
        <dbReference type="Rhea" id="RHEA:13501"/>
        <dbReference type="Rhea" id="RHEA-COMP:10505"/>
        <dbReference type="Rhea" id="RHEA-COMP:10506"/>
        <dbReference type="ChEBI" id="CHEBI:15378"/>
        <dbReference type="ChEBI" id="CHEBI:17544"/>
        <dbReference type="ChEBI" id="CHEBI:30616"/>
        <dbReference type="ChEBI" id="CHEBI:43474"/>
        <dbReference type="ChEBI" id="CHEBI:83144"/>
        <dbReference type="ChEBI" id="CHEBI:83145"/>
        <dbReference type="ChEBI" id="CHEBI:456216"/>
        <dbReference type="EC" id="6.3.4.14"/>
    </reaction>
</comment>
<dbReference type="Proteomes" id="UP000509782">
    <property type="component" value="Chromosome"/>
</dbReference>
<dbReference type="Pfam" id="PF02786">
    <property type="entry name" value="CPSase_L_D2"/>
    <property type="match status" value="1"/>
</dbReference>
<feature type="domain" description="ATP-grasp" evidence="20">
    <location>
        <begin position="120"/>
        <end position="317"/>
    </location>
</feature>
<reference evidence="22 23" key="1">
    <citation type="submission" date="2020-05" db="EMBL/GenBank/DDBJ databases">
        <title>FDA dAtabase for Regulatory Grade micrObial Sequences (FDA-ARGOS): Supporting development and validation of Infectious Disease Dx tests.</title>
        <authorList>
            <person name="Sproer C."/>
            <person name="Gronow S."/>
            <person name="Severitt S."/>
            <person name="Schroder I."/>
            <person name="Tallon L."/>
            <person name="Sadzewicz L."/>
            <person name="Zhao X."/>
            <person name="Vavikolanu K."/>
            <person name="Mehta A."/>
            <person name="Aluvathingal J."/>
            <person name="Nadendla S."/>
            <person name="Myers T."/>
            <person name="Yan Y."/>
            <person name="Sichtig H."/>
        </authorList>
    </citation>
    <scope>NUCLEOTIDE SEQUENCE [LARGE SCALE GENOMIC DNA]</scope>
    <source>
        <strain evidence="22 23">FDAARGOS_787</strain>
    </source>
</reference>